<accession>A0ABP1RLA4</accession>
<dbReference type="InterPro" id="IPR013087">
    <property type="entry name" value="Znf_C2H2_type"/>
</dbReference>
<dbReference type="Pfam" id="PF00096">
    <property type="entry name" value="zf-C2H2"/>
    <property type="match status" value="2"/>
</dbReference>
<dbReference type="PROSITE" id="PS50157">
    <property type="entry name" value="ZINC_FINGER_C2H2_2"/>
    <property type="match status" value="9"/>
</dbReference>
<name>A0ABP1RLA4_9HEXA</name>
<comment type="caution">
    <text evidence="9">The sequence shown here is derived from an EMBL/GenBank/DDBJ whole genome shotgun (WGS) entry which is preliminary data.</text>
</comment>
<feature type="domain" description="C2H2-type" evidence="8">
    <location>
        <begin position="754"/>
        <end position="782"/>
    </location>
</feature>
<feature type="domain" description="C2H2-type" evidence="8">
    <location>
        <begin position="659"/>
        <end position="687"/>
    </location>
</feature>
<comment type="subcellular location">
    <subcellularLocation>
        <location evidence="1">Nucleus</location>
    </subcellularLocation>
</comment>
<evidence type="ECO:0000256" key="7">
    <source>
        <dbReference type="PROSITE-ProRule" id="PRU00042"/>
    </source>
</evidence>
<keyword evidence="2" id="KW-0479">Metal-binding</keyword>
<sequence length="809" mass="93616">MCNFNPTSRTLSNTLELGDISSSADSLKKEKKYHCDLISCKLRFVTEPELNAHKRLHGSFACKNCSVVEDFAPALAVHELTHQLQEKGRNFKEYDVNERHFCPRCIVQTRSQKKYISHFLWAHLKLASGTDLCSVCKVPFLTTASKNAHFLRQHDTKGVNPKFIRKCEQCPAYFLKSKQLRSHLNIMHDCSDEMSTDDEEQARQSSNPNKCVKCGNVFQQESTFQKHKKSCKKDITKVGMRKFICDHKSCKRRFNFEEELEHHKKYHGNFSCQFCNVVKTYAPNLAIHERVHARKGDKNKGFQEFYCARCNFKCKHKLRYYIRHYLETHLRLPGKRVMCPVCKILFSLNSYSGHYKTFHNTKGVDSAAIRNCGQCPAYFLKDSQLSAHNKQTHNDINDVKNRWQCRHPLVHNANAAAQHNNACNNANVNQNQVCRQTFKTEQDLKNHRKLHGEFPCSVCSTVKTYAPELALHEATHFSISFLATSPTPIKRRLGESFKCSRCPSTVKGKFNYVTHFLEKHLNLAPEAVTCQNCGEKFSLRRRSDLPRHIALKHDTKGMREQDICRCDQCPAFFCKPIFLFHHKRRKHFNEIIHSCVDCGRTYSGAAALRTHRLSIHKKKEADFPISCDIPGCERRFEREIDFGWHKFNIHEYNSAATSLVCHECGKKCITKSALTRHIQGLHSTIKITSKKDPKRYVCEECGKVFRSQVVLDTHKLSHSGPASWKYDCLFCGKMCATKDKLMDHIRIHTNEKPYSCEYCGEEYAHGHNLRNHKNSKHNANDYPKKRKVVNGYVSKKGQKISPRKKLLHK</sequence>
<dbReference type="SMART" id="SM00355">
    <property type="entry name" value="ZnF_C2H2"/>
    <property type="match status" value="22"/>
</dbReference>
<keyword evidence="4 7" id="KW-0863">Zinc-finger</keyword>
<evidence type="ECO:0000256" key="4">
    <source>
        <dbReference type="ARBA" id="ARBA00022771"/>
    </source>
</evidence>
<evidence type="ECO:0000256" key="1">
    <source>
        <dbReference type="ARBA" id="ARBA00004123"/>
    </source>
</evidence>
<keyword evidence="5" id="KW-0862">Zinc</keyword>
<feature type="domain" description="C2H2-type" evidence="8">
    <location>
        <begin position="243"/>
        <end position="267"/>
    </location>
</feature>
<evidence type="ECO:0000256" key="2">
    <source>
        <dbReference type="ARBA" id="ARBA00022723"/>
    </source>
</evidence>
<evidence type="ECO:0000256" key="3">
    <source>
        <dbReference type="ARBA" id="ARBA00022737"/>
    </source>
</evidence>
<dbReference type="InterPro" id="IPR036236">
    <property type="entry name" value="Znf_C2H2_sf"/>
</dbReference>
<dbReference type="Gene3D" id="3.30.160.60">
    <property type="entry name" value="Classic Zinc Finger"/>
    <property type="match status" value="5"/>
</dbReference>
<dbReference type="SUPFAM" id="SSF57667">
    <property type="entry name" value="beta-beta-alpha zinc fingers"/>
    <property type="match status" value="3"/>
</dbReference>
<feature type="domain" description="C2H2-type" evidence="8">
    <location>
        <begin position="270"/>
        <end position="297"/>
    </location>
</feature>
<feature type="domain" description="C2H2-type" evidence="8">
    <location>
        <begin position="370"/>
        <end position="398"/>
    </location>
</feature>
<organism evidence="9 10">
    <name type="scientific">Orchesella dallaii</name>
    <dbReference type="NCBI Taxonomy" id="48710"/>
    <lineage>
        <taxon>Eukaryota</taxon>
        <taxon>Metazoa</taxon>
        <taxon>Ecdysozoa</taxon>
        <taxon>Arthropoda</taxon>
        <taxon>Hexapoda</taxon>
        <taxon>Collembola</taxon>
        <taxon>Entomobryomorpha</taxon>
        <taxon>Entomobryoidea</taxon>
        <taxon>Orchesellidae</taxon>
        <taxon>Orchesellinae</taxon>
        <taxon>Orchesella</taxon>
    </lineage>
</organism>
<dbReference type="PROSITE" id="PS00028">
    <property type="entry name" value="ZINC_FINGER_C2H2_1"/>
    <property type="match status" value="10"/>
</dbReference>
<reference evidence="9 10" key="1">
    <citation type="submission" date="2024-08" db="EMBL/GenBank/DDBJ databases">
        <authorList>
            <person name="Cucini C."/>
            <person name="Frati F."/>
        </authorList>
    </citation>
    <scope>NUCLEOTIDE SEQUENCE [LARGE SCALE GENOMIC DNA]</scope>
</reference>
<dbReference type="Pfam" id="PF13912">
    <property type="entry name" value="zf-C2H2_6"/>
    <property type="match status" value="1"/>
</dbReference>
<feature type="domain" description="C2H2-type" evidence="8">
    <location>
        <begin position="696"/>
        <end position="723"/>
    </location>
</feature>
<dbReference type="EMBL" id="CAXLJM020000081">
    <property type="protein sequence ID" value="CAL8130030.1"/>
    <property type="molecule type" value="Genomic_DNA"/>
</dbReference>
<dbReference type="PANTHER" id="PTHR24376:SF216">
    <property type="entry name" value="ZINC FINGER PROTEIN 420-LIKE"/>
    <property type="match status" value="1"/>
</dbReference>
<keyword evidence="6" id="KW-0539">Nucleus</keyword>
<evidence type="ECO:0000259" key="8">
    <source>
        <dbReference type="PROSITE" id="PS50157"/>
    </source>
</evidence>
<feature type="domain" description="C2H2-type" evidence="8">
    <location>
        <begin position="593"/>
        <end position="621"/>
    </location>
</feature>
<feature type="domain" description="C2H2-type" evidence="8">
    <location>
        <begin position="33"/>
        <end position="57"/>
    </location>
</feature>
<keyword evidence="10" id="KW-1185">Reference proteome</keyword>
<proteinExistence type="predicted"/>
<dbReference type="PANTHER" id="PTHR24376">
    <property type="entry name" value="ZINC FINGER PROTEIN"/>
    <property type="match status" value="1"/>
</dbReference>
<gene>
    <name evidence="9" type="ORF">ODALV1_LOCUS23532</name>
</gene>
<protein>
    <recommendedName>
        <fullName evidence="8">C2H2-type domain-containing protein</fullName>
    </recommendedName>
</protein>
<dbReference type="Proteomes" id="UP001642540">
    <property type="component" value="Unassembled WGS sequence"/>
</dbReference>
<keyword evidence="3" id="KW-0677">Repeat</keyword>
<feature type="domain" description="C2H2-type" evidence="8">
    <location>
        <begin position="726"/>
        <end position="753"/>
    </location>
</feature>
<evidence type="ECO:0000313" key="10">
    <source>
        <dbReference type="Proteomes" id="UP001642540"/>
    </source>
</evidence>
<evidence type="ECO:0000313" key="9">
    <source>
        <dbReference type="EMBL" id="CAL8130030.1"/>
    </source>
</evidence>
<evidence type="ECO:0000256" key="5">
    <source>
        <dbReference type="ARBA" id="ARBA00022833"/>
    </source>
</evidence>
<evidence type="ECO:0000256" key="6">
    <source>
        <dbReference type="ARBA" id="ARBA00023242"/>
    </source>
</evidence>